<gene>
    <name evidence="1" type="ORF">G9C98_000517</name>
</gene>
<protein>
    <submittedName>
        <fullName evidence="1">Uncharacterized protein</fullName>
    </submittedName>
</protein>
<dbReference type="Proteomes" id="UP000729913">
    <property type="component" value="Unassembled WGS sequence"/>
</dbReference>
<name>A0A8J5R6G6_9HYME</name>
<reference evidence="1" key="1">
    <citation type="submission" date="2020-03" db="EMBL/GenBank/DDBJ databases">
        <authorList>
            <person name="Chebbi M.A."/>
            <person name="Drezen J.M."/>
        </authorList>
    </citation>
    <scope>NUCLEOTIDE SEQUENCE</scope>
    <source>
        <tissue evidence="1">Whole body</tissue>
    </source>
</reference>
<comment type="caution">
    <text evidence="1">The sequence shown here is derived from an EMBL/GenBank/DDBJ whole genome shotgun (WGS) entry which is preliminary data.</text>
</comment>
<sequence>MIHLSSTGTHTAAATTGHREIISRFYRRLDYAVISLPPTAFLSYSYPYPWSRVMSRSSTLTMTGQDQICCDIGITFLSSIQQTLVILANSINFSAEIPNIVLSMAVASQAAYQEFGPQKFGPQDYGVGHQEYAHQPQPIHNQRFVPPAPVGHDGNVIDTPEVAQAKAAHFEEFAKAAARAAASQEKKPLDSYPRYQQYESPAPVHRAPAPVHAAAAPVHHAPVHHAPAPLPSYRLASSHYPVSEPHYHNEQHFNPEPASYNHQPAPHHFAGPIASKAHFQPAPLAEDGTVIDTPEVAALKAARLAELANAEARAAKYAGDNYDEQGFNAGHAGHAGPAPVQYNSAYPAQPAYSPYGKAGYQSAPTYNSKLYQSQQLIGSY</sequence>
<organism evidence="1 2">
    <name type="scientific">Cotesia typhae</name>
    <dbReference type="NCBI Taxonomy" id="2053667"/>
    <lineage>
        <taxon>Eukaryota</taxon>
        <taxon>Metazoa</taxon>
        <taxon>Ecdysozoa</taxon>
        <taxon>Arthropoda</taxon>
        <taxon>Hexapoda</taxon>
        <taxon>Insecta</taxon>
        <taxon>Pterygota</taxon>
        <taxon>Neoptera</taxon>
        <taxon>Endopterygota</taxon>
        <taxon>Hymenoptera</taxon>
        <taxon>Apocrita</taxon>
        <taxon>Ichneumonoidea</taxon>
        <taxon>Braconidae</taxon>
        <taxon>Microgastrinae</taxon>
        <taxon>Cotesia</taxon>
    </lineage>
</organism>
<proteinExistence type="predicted"/>
<dbReference type="EMBL" id="JAAOIC020000032">
    <property type="protein sequence ID" value="KAG8039788.1"/>
    <property type="molecule type" value="Genomic_DNA"/>
</dbReference>
<dbReference type="AlphaFoldDB" id="A0A8J5R6G6"/>
<evidence type="ECO:0000313" key="1">
    <source>
        <dbReference type="EMBL" id="KAG8039788.1"/>
    </source>
</evidence>
<reference evidence="1" key="2">
    <citation type="submission" date="2021-04" db="EMBL/GenBank/DDBJ databases">
        <title>Genome-wide patterns of bracovirus chromosomal integration into multiple host tissues during parasitism.</title>
        <authorList>
            <person name="Chebbi M.A.C."/>
        </authorList>
    </citation>
    <scope>NUCLEOTIDE SEQUENCE</scope>
    <source>
        <tissue evidence="1">Whole body</tissue>
    </source>
</reference>
<accession>A0A8J5R6G6</accession>
<keyword evidence="2" id="KW-1185">Reference proteome</keyword>
<dbReference type="OrthoDB" id="7699232at2759"/>
<evidence type="ECO:0000313" key="2">
    <source>
        <dbReference type="Proteomes" id="UP000729913"/>
    </source>
</evidence>